<dbReference type="HOGENOM" id="CLU_2286395_0_0_6"/>
<dbReference type="STRING" id="797473.HMPREF9080_00267"/>
<reference evidence="1 2" key="1">
    <citation type="submission" date="2011-08" db="EMBL/GenBank/DDBJ databases">
        <authorList>
            <person name="Weinstock G."/>
            <person name="Sodergren E."/>
            <person name="Clifton S."/>
            <person name="Fulton L."/>
            <person name="Fulton B."/>
            <person name="Courtney L."/>
            <person name="Fronick C."/>
            <person name="Harrison M."/>
            <person name="Strong C."/>
            <person name="Farmer C."/>
            <person name="Delahaunty K."/>
            <person name="Markovic C."/>
            <person name="Hall O."/>
            <person name="Minx P."/>
            <person name="Tomlinson C."/>
            <person name="Mitreva M."/>
            <person name="Hou S."/>
            <person name="Chen J."/>
            <person name="Wollam A."/>
            <person name="Pepin K.H."/>
            <person name="Johnson M."/>
            <person name="Bhonagiri V."/>
            <person name="Zhang X."/>
            <person name="Suruliraj S."/>
            <person name="Warren W."/>
            <person name="Chinwalla A."/>
            <person name="Mardis E.R."/>
            <person name="Wilson R.K."/>
        </authorList>
    </citation>
    <scope>NUCLEOTIDE SEQUENCE [LARGE SCALE GENOMIC DNA]</scope>
    <source>
        <strain evidence="1 2">F0432</strain>
    </source>
</reference>
<accession>G9ZBZ0</accession>
<dbReference type="Proteomes" id="UP000004750">
    <property type="component" value="Unassembled WGS sequence"/>
</dbReference>
<evidence type="ECO:0000313" key="2">
    <source>
        <dbReference type="Proteomes" id="UP000004750"/>
    </source>
</evidence>
<protein>
    <submittedName>
        <fullName evidence="1">Uncharacterized protein</fullName>
    </submittedName>
</protein>
<name>G9ZBZ0_9GAMM</name>
<proteinExistence type="predicted"/>
<organism evidence="1 2">
    <name type="scientific">Cardiobacterium valvarum F0432</name>
    <dbReference type="NCBI Taxonomy" id="797473"/>
    <lineage>
        <taxon>Bacteria</taxon>
        <taxon>Pseudomonadati</taxon>
        <taxon>Pseudomonadota</taxon>
        <taxon>Gammaproteobacteria</taxon>
        <taxon>Cardiobacteriales</taxon>
        <taxon>Cardiobacteriaceae</taxon>
        <taxon>Cardiobacterium</taxon>
    </lineage>
</organism>
<dbReference type="EMBL" id="AGCM01000016">
    <property type="protein sequence ID" value="EHM55922.1"/>
    <property type="molecule type" value="Genomic_DNA"/>
</dbReference>
<comment type="caution">
    <text evidence="1">The sequence shown here is derived from an EMBL/GenBank/DDBJ whole genome shotgun (WGS) entry which is preliminary data.</text>
</comment>
<sequence>MAQPRAFTMTQTNDPFARIQLPDSAETLEEHRFPLYGLTGLYQKLRVPAAGVQVESITVSLSEAAGQNTQELLNLVLASGYVAADAELTFRENRAGGYLYTYFNIVPLADAP</sequence>
<dbReference type="AlphaFoldDB" id="G9ZBZ0"/>
<evidence type="ECO:0000313" key="1">
    <source>
        <dbReference type="EMBL" id="EHM55922.1"/>
    </source>
</evidence>
<gene>
    <name evidence="1" type="ORF">HMPREF9080_00267</name>
</gene>